<feature type="domain" description="AWS" evidence="11">
    <location>
        <begin position="75"/>
        <end position="126"/>
    </location>
</feature>
<dbReference type="STRING" id="3983.A0A2C9UWP2"/>
<evidence type="ECO:0000256" key="8">
    <source>
        <dbReference type="SAM" id="MobiDB-lite"/>
    </source>
</evidence>
<dbReference type="SMART" id="SM00317">
    <property type="entry name" value="SET"/>
    <property type="match status" value="1"/>
</dbReference>
<dbReference type="InterPro" id="IPR003616">
    <property type="entry name" value="Post-SET_dom"/>
</dbReference>
<keyword evidence="3" id="KW-0158">Chromosome</keyword>
<dbReference type="GO" id="GO:0032259">
    <property type="term" value="P:methylation"/>
    <property type="evidence" value="ECO:0007669"/>
    <property type="project" value="UniProtKB-KW"/>
</dbReference>
<keyword evidence="7" id="KW-0539">Nucleus</keyword>
<gene>
    <name evidence="12" type="ORF">MANES_12G141700v8</name>
</gene>
<dbReference type="Gramene" id="Manes.12G141700.1.v8.1">
    <property type="protein sequence ID" value="Manes.12G141700.1.v8.1.CDS"/>
    <property type="gene ID" value="Manes.12G141700.v8.1"/>
</dbReference>
<dbReference type="Gene3D" id="2.170.270.10">
    <property type="entry name" value="SET domain"/>
    <property type="match status" value="1"/>
</dbReference>
<dbReference type="AlphaFoldDB" id="A0A2C9UWP2"/>
<evidence type="ECO:0000259" key="9">
    <source>
        <dbReference type="PROSITE" id="PS50280"/>
    </source>
</evidence>
<dbReference type="SMART" id="SM00508">
    <property type="entry name" value="PostSET"/>
    <property type="match status" value="1"/>
</dbReference>
<dbReference type="Pfam" id="PF17907">
    <property type="entry name" value="AWS"/>
    <property type="match status" value="1"/>
</dbReference>
<keyword evidence="4" id="KW-0489">Methyltransferase</keyword>
<evidence type="ECO:0000256" key="5">
    <source>
        <dbReference type="ARBA" id="ARBA00022679"/>
    </source>
</evidence>
<protein>
    <recommendedName>
        <fullName evidence="14">Histone-lysine N-methyltransferase</fullName>
    </recommendedName>
</protein>
<dbReference type="Proteomes" id="UP000091857">
    <property type="component" value="Chromosome 12"/>
</dbReference>
<dbReference type="InterPro" id="IPR046341">
    <property type="entry name" value="SET_dom_sf"/>
</dbReference>
<dbReference type="GO" id="GO:0006355">
    <property type="term" value="P:regulation of DNA-templated transcription"/>
    <property type="evidence" value="ECO:0000318"/>
    <property type="project" value="GO_Central"/>
</dbReference>
<organism evidence="12 13">
    <name type="scientific">Manihot esculenta</name>
    <name type="common">Cassava</name>
    <name type="synonym">Jatropha manihot</name>
    <dbReference type="NCBI Taxonomy" id="3983"/>
    <lineage>
        <taxon>Eukaryota</taxon>
        <taxon>Viridiplantae</taxon>
        <taxon>Streptophyta</taxon>
        <taxon>Embryophyta</taxon>
        <taxon>Tracheophyta</taxon>
        <taxon>Spermatophyta</taxon>
        <taxon>Magnoliopsida</taxon>
        <taxon>eudicotyledons</taxon>
        <taxon>Gunneridae</taxon>
        <taxon>Pentapetalae</taxon>
        <taxon>rosids</taxon>
        <taxon>fabids</taxon>
        <taxon>Malpighiales</taxon>
        <taxon>Euphorbiaceae</taxon>
        <taxon>Crotonoideae</taxon>
        <taxon>Manihoteae</taxon>
        <taxon>Manihot</taxon>
    </lineage>
</organism>
<dbReference type="PROSITE" id="PS50280">
    <property type="entry name" value="SET"/>
    <property type="match status" value="1"/>
</dbReference>
<feature type="compositionally biased region" description="Basic residues" evidence="8">
    <location>
        <begin position="407"/>
        <end position="416"/>
    </location>
</feature>
<dbReference type="PROSITE" id="PS50868">
    <property type="entry name" value="POST_SET"/>
    <property type="match status" value="1"/>
</dbReference>
<feature type="domain" description="Post-SET" evidence="10">
    <location>
        <begin position="252"/>
        <end position="268"/>
    </location>
</feature>
<dbReference type="OrthoDB" id="2422440at2759"/>
<comment type="subcellular location">
    <subcellularLocation>
        <location evidence="2">Chromosome</location>
    </subcellularLocation>
    <subcellularLocation>
        <location evidence="1">Nucleus</location>
    </subcellularLocation>
</comment>
<dbReference type="EMBL" id="CM004398">
    <property type="protein sequence ID" value="OAY35920.1"/>
    <property type="molecule type" value="Genomic_DNA"/>
</dbReference>
<evidence type="ECO:0008006" key="14">
    <source>
        <dbReference type="Google" id="ProtNLM"/>
    </source>
</evidence>
<comment type="caution">
    <text evidence="12">The sequence shown here is derived from an EMBL/GenBank/DDBJ whole genome shotgun (WGS) entry which is preliminary data.</text>
</comment>
<dbReference type="PROSITE" id="PS51215">
    <property type="entry name" value="AWS"/>
    <property type="match status" value="1"/>
</dbReference>
<evidence type="ECO:0000259" key="11">
    <source>
        <dbReference type="PROSITE" id="PS51215"/>
    </source>
</evidence>
<evidence type="ECO:0000313" key="12">
    <source>
        <dbReference type="EMBL" id="OAY35920.1"/>
    </source>
</evidence>
<feature type="region of interest" description="Disordered" evidence="8">
    <location>
        <begin position="404"/>
        <end position="424"/>
    </location>
</feature>
<evidence type="ECO:0000256" key="2">
    <source>
        <dbReference type="ARBA" id="ARBA00004286"/>
    </source>
</evidence>
<dbReference type="GO" id="GO:0046975">
    <property type="term" value="F:histone H3K36 methyltransferase activity"/>
    <property type="evidence" value="ECO:0000318"/>
    <property type="project" value="GO_Central"/>
</dbReference>
<dbReference type="GO" id="GO:0005634">
    <property type="term" value="C:nucleus"/>
    <property type="evidence" value="ECO:0000318"/>
    <property type="project" value="GO_Central"/>
</dbReference>
<dbReference type="Pfam" id="PF00856">
    <property type="entry name" value="SET"/>
    <property type="match status" value="1"/>
</dbReference>
<evidence type="ECO:0000256" key="3">
    <source>
        <dbReference type="ARBA" id="ARBA00022454"/>
    </source>
</evidence>
<evidence type="ECO:0000256" key="6">
    <source>
        <dbReference type="ARBA" id="ARBA00022691"/>
    </source>
</evidence>
<dbReference type="GO" id="GO:0000785">
    <property type="term" value="C:chromatin"/>
    <property type="evidence" value="ECO:0000318"/>
    <property type="project" value="GO_Central"/>
</dbReference>
<dbReference type="InterPro" id="IPR001214">
    <property type="entry name" value="SET_dom"/>
</dbReference>
<dbReference type="SUPFAM" id="SSF82199">
    <property type="entry name" value="SET domain"/>
    <property type="match status" value="1"/>
</dbReference>
<evidence type="ECO:0000313" key="13">
    <source>
        <dbReference type="Proteomes" id="UP000091857"/>
    </source>
</evidence>
<accession>A0A2C9UWP2</accession>
<dbReference type="InterPro" id="IPR050777">
    <property type="entry name" value="SET2_Histone-Lys_MeTrsfase"/>
</dbReference>
<sequence>MLPDLLSSWCACVGSCNTNSQKLGASFHCYGRCQVNLLNSIECFHMDQWIEAVPQYEHIQQNDFSYRKHRKQKEEDIAICECKFDASDPESACGEGCLNVLTSTECSPGYCPSGVFCKNQKFQKCDYAKTKLFKTEGRGWGLLADEDIKAGRFIIEYCGEVISWKEAKRRSQAYEKQGLKDAFIISLNSSESIDATKKGSLARFINHSCQPNCETRKWNVFGEIRVGIFAKQDISIGTELAYDYNFEWYGGAKVRCLCGATSCSGFLGAKSRGFQEDTYLWEDDDERYSVEKIPLYDSAEDEPSTKLLKITNSNSEYDSGMNIEYSVMTNFNVGSEHHVESAALMLNPQDSVSTEGAIMNPVKLEASEEINLYSQDAQQAFAQKNTMIPFIGSKSTCGNYHTGRGPMPKKRSKHYSNGKLKQMPQKQVDAKHVAKLLEKEAQEEVLIYEEVRNDAASQLSSLYNEIRPAIEEHERDNQDSVATSVAEKWIEVCCLKLKAEFDLYSSIIKNVVCAPRRAIEQAQPSEVGDHDNDVKYLRF</sequence>
<evidence type="ECO:0000256" key="7">
    <source>
        <dbReference type="ARBA" id="ARBA00023242"/>
    </source>
</evidence>
<evidence type="ECO:0000259" key="10">
    <source>
        <dbReference type="PROSITE" id="PS50868"/>
    </source>
</evidence>
<proteinExistence type="predicted"/>
<keyword evidence="13" id="KW-1185">Reference proteome</keyword>
<dbReference type="SMART" id="SM00570">
    <property type="entry name" value="AWS"/>
    <property type="match status" value="1"/>
</dbReference>
<name>A0A2C9UWP2_MANES</name>
<dbReference type="InterPro" id="IPR006560">
    <property type="entry name" value="AWS_dom"/>
</dbReference>
<keyword evidence="6" id="KW-0949">S-adenosyl-L-methionine</keyword>
<dbReference type="FunFam" id="2.170.270.10:FF:000028">
    <property type="entry name" value="Histone-lysine N-methyltransferase"/>
    <property type="match status" value="1"/>
</dbReference>
<evidence type="ECO:0000256" key="4">
    <source>
        <dbReference type="ARBA" id="ARBA00022603"/>
    </source>
</evidence>
<feature type="domain" description="SET" evidence="9">
    <location>
        <begin position="128"/>
        <end position="245"/>
    </location>
</feature>
<reference evidence="13" key="1">
    <citation type="journal article" date="2016" name="Nat. Biotechnol.">
        <title>Sequencing wild and cultivated cassava and related species reveals extensive interspecific hybridization and genetic diversity.</title>
        <authorList>
            <person name="Bredeson J.V."/>
            <person name="Lyons J.B."/>
            <person name="Prochnik S.E."/>
            <person name="Wu G.A."/>
            <person name="Ha C.M."/>
            <person name="Edsinger-Gonzales E."/>
            <person name="Grimwood J."/>
            <person name="Schmutz J."/>
            <person name="Rabbi I.Y."/>
            <person name="Egesi C."/>
            <person name="Nauluvula P."/>
            <person name="Lebot V."/>
            <person name="Ndunguru J."/>
            <person name="Mkamilo G."/>
            <person name="Bart R.S."/>
            <person name="Setter T.L."/>
            <person name="Gleadow R.M."/>
            <person name="Kulakow P."/>
            <person name="Ferguson M.E."/>
            <person name="Rounsley S."/>
            <person name="Rokhsar D.S."/>
        </authorList>
    </citation>
    <scope>NUCLEOTIDE SEQUENCE [LARGE SCALE GENOMIC DNA]</scope>
    <source>
        <strain evidence="13">cv. AM560-2</strain>
    </source>
</reference>
<dbReference type="PANTHER" id="PTHR22884">
    <property type="entry name" value="SET DOMAIN PROTEINS"/>
    <property type="match status" value="1"/>
</dbReference>
<keyword evidence="5" id="KW-0808">Transferase</keyword>
<evidence type="ECO:0000256" key="1">
    <source>
        <dbReference type="ARBA" id="ARBA00004123"/>
    </source>
</evidence>